<dbReference type="RefSeq" id="WP_116973791.1">
    <property type="nucleotide sequence ID" value="NZ_QPMM01000001.1"/>
</dbReference>
<name>A0A3E1YHA2_9BACT</name>
<dbReference type="InterPro" id="IPR017946">
    <property type="entry name" value="PLC-like_Pdiesterase_TIM-brl"/>
</dbReference>
<keyword evidence="4" id="KW-1185">Reference proteome</keyword>
<evidence type="ECO:0000256" key="1">
    <source>
        <dbReference type="SAM" id="SignalP"/>
    </source>
</evidence>
<dbReference type="OrthoDB" id="384721at2"/>
<evidence type="ECO:0000313" key="4">
    <source>
        <dbReference type="Proteomes" id="UP000260644"/>
    </source>
</evidence>
<evidence type="ECO:0000259" key="2">
    <source>
        <dbReference type="PROSITE" id="PS51704"/>
    </source>
</evidence>
<dbReference type="GO" id="GO:0006580">
    <property type="term" value="P:ethanolamine metabolic process"/>
    <property type="evidence" value="ECO:0007669"/>
    <property type="project" value="TreeGrafter"/>
</dbReference>
<accession>A0A3E1YHA2</accession>
<dbReference type="EMBL" id="QPMM01000001">
    <property type="protein sequence ID" value="RFS26600.1"/>
    <property type="molecule type" value="Genomic_DNA"/>
</dbReference>
<dbReference type="InterPro" id="IPR030395">
    <property type="entry name" value="GP_PDE_dom"/>
</dbReference>
<gene>
    <name evidence="3" type="ORF">DVR12_02095</name>
</gene>
<evidence type="ECO:0000313" key="3">
    <source>
        <dbReference type="EMBL" id="RFS26600.1"/>
    </source>
</evidence>
<dbReference type="GO" id="GO:0008889">
    <property type="term" value="F:glycerophosphodiester phosphodiesterase activity"/>
    <property type="evidence" value="ECO:0007669"/>
    <property type="project" value="TreeGrafter"/>
</dbReference>
<dbReference type="GO" id="GO:0006644">
    <property type="term" value="P:phospholipid metabolic process"/>
    <property type="evidence" value="ECO:0007669"/>
    <property type="project" value="TreeGrafter"/>
</dbReference>
<organism evidence="3 4">
    <name type="scientific">Chitinophaga silvatica</name>
    <dbReference type="NCBI Taxonomy" id="2282649"/>
    <lineage>
        <taxon>Bacteria</taxon>
        <taxon>Pseudomonadati</taxon>
        <taxon>Bacteroidota</taxon>
        <taxon>Chitinophagia</taxon>
        <taxon>Chitinophagales</taxon>
        <taxon>Chitinophagaceae</taxon>
        <taxon>Chitinophaga</taxon>
    </lineage>
</organism>
<dbReference type="PANTHER" id="PTHR46320">
    <property type="entry name" value="GLYCEROPHOSPHODIESTER PHOSPHODIESTERASE 1"/>
    <property type="match status" value="1"/>
</dbReference>
<dbReference type="CDD" id="cd08566">
    <property type="entry name" value="GDPD_AtGDE_like"/>
    <property type="match status" value="1"/>
</dbReference>
<dbReference type="SUPFAM" id="SSF51695">
    <property type="entry name" value="PLC-like phosphodiesterases"/>
    <property type="match status" value="1"/>
</dbReference>
<reference evidence="3 4" key="1">
    <citation type="submission" date="2018-07" db="EMBL/GenBank/DDBJ databases">
        <title>Chitinophaga K2CV101002-2 sp. nov., isolated from a monsoon evergreen broad-leaved forest soil.</title>
        <authorList>
            <person name="Lv Y."/>
        </authorList>
    </citation>
    <scope>NUCLEOTIDE SEQUENCE [LARGE SCALE GENOMIC DNA]</scope>
    <source>
        <strain evidence="3 4">GDMCC 1.1288</strain>
    </source>
</reference>
<dbReference type="GO" id="GO:0005886">
    <property type="term" value="C:plasma membrane"/>
    <property type="evidence" value="ECO:0007669"/>
    <property type="project" value="TreeGrafter"/>
</dbReference>
<dbReference type="Gene3D" id="3.20.20.190">
    <property type="entry name" value="Phosphatidylinositol (PI) phosphodiesterase"/>
    <property type="match status" value="1"/>
</dbReference>
<sequence length="288" mass="32571">MKRYFLLLFCAASLYANAQKRPVDAILTEFHQKPGHVMVAAHRAAHNKFPENSIAAIKEAIAQGIDIAEIDVRSTKDGVLVIMHDEKIIRTTGQPGKVEELTYAELQKCNLLFDGKPTAEKIPTFEEVLKVAKNNIMIDIDFKAEGEAATKATYALIQKYKMEDQVLFFIYDHTEAVGLRKLNPKIPIMPRVHDAKETNEVLEMGSKTGKFPVIHVDDSFYADDIMKPVLQKGTRVWINALGKYDKMEKETPDSGFDLLMKDAPLANVIQTDFPEKLVLYLRKKGLHR</sequence>
<feature type="chain" id="PRO_5017796334" description="GP-PDE domain-containing protein" evidence="1">
    <location>
        <begin position="19"/>
        <end position="288"/>
    </location>
</feature>
<proteinExistence type="predicted"/>
<feature type="signal peptide" evidence="1">
    <location>
        <begin position="1"/>
        <end position="18"/>
    </location>
</feature>
<protein>
    <recommendedName>
        <fullName evidence="2">GP-PDE domain-containing protein</fullName>
    </recommendedName>
</protein>
<feature type="domain" description="GP-PDE" evidence="2">
    <location>
        <begin position="37"/>
        <end position="281"/>
    </location>
</feature>
<dbReference type="PANTHER" id="PTHR46320:SF1">
    <property type="entry name" value="GLYCEROPHOSPHODIESTER PHOSPHODIESTERASE 1"/>
    <property type="match status" value="1"/>
</dbReference>
<dbReference type="AlphaFoldDB" id="A0A3E1YHA2"/>
<dbReference type="GO" id="GO:0070291">
    <property type="term" value="P:N-acylethanolamine metabolic process"/>
    <property type="evidence" value="ECO:0007669"/>
    <property type="project" value="TreeGrafter"/>
</dbReference>
<dbReference type="Proteomes" id="UP000260644">
    <property type="component" value="Unassembled WGS sequence"/>
</dbReference>
<comment type="caution">
    <text evidence="3">The sequence shown here is derived from an EMBL/GenBank/DDBJ whole genome shotgun (WGS) entry which is preliminary data.</text>
</comment>
<dbReference type="PROSITE" id="PS51704">
    <property type="entry name" value="GP_PDE"/>
    <property type="match status" value="1"/>
</dbReference>
<keyword evidence="1" id="KW-0732">Signal</keyword>
<dbReference type="Pfam" id="PF03009">
    <property type="entry name" value="GDPD"/>
    <property type="match status" value="1"/>
</dbReference>